<proteinExistence type="predicted"/>
<dbReference type="RefSeq" id="WP_212531478.1">
    <property type="nucleotide sequence ID" value="NZ_JAGSOG010000175.1"/>
</dbReference>
<dbReference type="EMBL" id="JAGSOG010000175">
    <property type="protein sequence ID" value="MBR7837010.1"/>
    <property type="molecule type" value="Genomic_DNA"/>
</dbReference>
<feature type="domain" description="Mycothiol-dependent maleylpyruvate isomerase metal-binding" evidence="1">
    <location>
        <begin position="14"/>
        <end position="129"/>
    </location>
</feature>
<dbReference type="Proteomes" id="UP000675781">
    <property type="component" value="Unassembled WGS sequence"/>
</dbReference>
<comment type="caution">
    <text evidence="2">The sequence shown here is derived from an EMBL/GenBank/DDBJ whole genome shotgun (WGS) entry which is preliminary data.</text>
</comment>
<evidence type="ECO:0000259" key="1">
    <source>
        <dbReference type="Pfam" id="PF11716"/>
    </source>
</evidence>
<evidence type="ECO:0000313" key="2">
    <source>
        <dbReference type="EMBL" id="MBR7837010.1"/>
    </source>
</evidence>
<protein>
    <submittedName>
        <fullName evidence="2">TIGR03086 family protein</fullName>
    </submittedName>
</protein>
<organism evidence="2 3">
    <name type="scientific">Actinospica durhamensis</name>
    <dbReference type="NCBI Taxonomy" id="1508375"/>
    <lineage>
        <taxon>Bacteria</taxon>
        <taxon>Bacillati</taxon>
        <taxon>Actinomycetota</taxon>
        <taxon>Actinomycetes</taxon>
        <taxon>Catenulisporales</taxon>
        <taxon>Actinospicaceae</taxon>
        <taxon>Actinospica</taxon>
    </lineage>
</organism>
<dbReference type="AlphaFoldDB" id="A0A941ET01"/>
<dbReference type="GO" id="GO:0046872">
    <property type="term" value="F:metal ion binding"/>
    <property type="evidence" value="ECO:0007669"/>
    <property type="project" value="InterPro"/>
</dbReference>
<gene>
    <name evidence="2" type="ORF">KDL01_27285</name>
</gene>
<dbReference type="SUPFAM" id="SSF109854">
    <property type="entry name" value="DinB/YfiT-like putative metalloenzymes"/>
    <property type="match status" value="1"/>
</dbReference>
<dbReference type="Pfam" id="PF11716">
    <property type="entry name" value="MDMPI_N"/>
    <property type="match status" value="1"/>
</dbReference>
<dbReference type="InterPro" id="IPR024344">
    <property type="entry name" value="MDMPI_metal-binding"/>
</dbReference>
<reference evidence="2" key="1">
    <citation type="submission" date="2021-04" db="EMBL/GenBank/DDBJ databases">
        <title>Genome based classification of Actinospica acidithermotolerans sp. nov., an actinobacterium isolated from an Indonesian hot spring.</title>
        <authorList>
            <person name="Kusuma A.B."/>
            <person name="Putra K.E."/>
            <person name="Nafisah S."/>
            <person name="Loh J."/>
            <person name="Nouioui I."/>
            <person name="Goodfellow M."/>
        </authorList>
    </citation>
    <scope>NUCLEOTIDE SEQUENCE</scope>
    <source>
        <strain evidence="2">CSCA 57</strain>
    </source>
</reference>
<dbReference type="Gene3D" id="1.20.120.450">
    <property type="entry name" value="dinb family like domain"/>
    <property type="match status" value="1"/>
</dbReference>
<dbReference type="NCBIfam" id="TIGR03086">
    <property type="entry name" value="TIGR03086 family metal-binding protein"/>
    <property type="match status" value="1"/>
</dbReference>
<sequence>MDFRTQDRTALELNRQVAERLRPDHLDLPTPCPPWSVRELLRHMVGQHLRFGAVARGEDPDAVSPVEGPQLGADAAATLREAAEILTRSFAEGDETASVLLPELGRPVPLGVLISFHFLDFVVHGWDLAVSIGAPFTPPAKLSDQAFQVGQVIPDASRGPGASFAVKVPVGDDADALARLLGLAGRDPDWAPTGG</sequence>
<dbReference type="InterPro" id="IPR034660">
    <property type="entry name" value="DinB/YfiT-like"/>
</dbReference>
<evidence type="ECO:0000313" key="3">
    <source>
        <dbReference type="Proteomes" id="UP000675781"/>
    </source>
</evidence>
<accession>A0A941ET01</accession>
<dbReference type="InterPro" id="IPR017517">
    <property type="entry name" value="Maleyloyr_isom"/>
</dbReference>
<keyword evidence="3" id="KW-1185">Reference proteome</keyword>
<dbReference type="NCBIfam" id="TIGR03083">
    <property type="entry name" value="maleylpyruvate isomerase family mycothiol-dependent enzyme"/>
    <property type="match status" value="1"/>
</dbReference>
<dbReference type="InterPro" id="IPR017520">
    <property type="entry name" value="CHP03086"/>
</dbReference>
<name>A0A941ET01_9ACTN</name>